<evidence type="ECO:0000256" key="4">
    <source>
        <dbReference type="ARBA" id="ARBA00023136"/>
    </source>
</evidence>
<feature type="compositionally biased region" description="Low complexity" evidence="5">
    <location>
        <begin position="204"/>
        <end position="216"/>
    </location>
</feature>
<keyword evidence="3 6" id="KW-1133">Transmembrane helix</keyword>
<keyword evidence="2 6" id="KW-0812">Transmembrane</keyword>
<dbReference type="Pfam" id="PF03547">
    <property type="entry name" value="Mem_trans"/>
    <property type="match status" value="1"/>
</dbReference>
<dbReference type="OrthoDB" id="435607at2759"/>
<evidence type="ECO:0000256" key="1">
    <source>
        <dbReference type="ARBA" id="ARBA00004141"/>
    </source>
</evidence>
<feature type="transmembrane region" description="Helical" evidence="6">
    <location>
        <begin position="450"/>
        <end position="473"/>
    </location>
</feature>
<evidence type="ECO:0000313" key="7">
    <source>
        <dbReference type="EMBL" id="ODQ79397.1"/>
    </source>
</evidence>
<feature type="transmembrane region" description="Helical" evidence="6">
    <location>
        <begin position="106"/>
        <end position="125"/>
    </location>
</feature>
<evidence type="ECO:0000313" key="8">
    <source>
        <dbReference type="Proteomes" id="UP000094336"/>
    </source>
</evidence>
<feature type="transmembrane region" description="Helical" evidence="6">
    <location>
        <begin position="45"/>
        <end position="64"/>
    </location>
</feature>
<sequence>MSSTEVTLGSVIYTAVKPMFKIYLIMGAGFFLAKKQILTVETSKNISDIVMTLILPCLIFNKVITSITTSSIKIIGIIFLLGTVLFAMGGLLSYAVAKITRSPKRWIGGLLAVGFFPNISDLPIVYVQALNNGVIFSQEEVDRGVAYICIFFAVQIFYQFNLGGYRLVEYDFRDQIKQRDEENKQESSRLISNEKNVNLSPTVSAESEAASHTSSEGYSENFQPPSEVHHDIYVENGYPVPQSIQESLNLGRVTSDHTPYDVQSMAKPLSSKTIKSWLRLRKFAFLRQIFENFLKPTSMSLIISIVISMIPWVRALFIQNSISLVTLPAAPDGNPPLSFIMDFTDYVGACIPFGLIILGATISRLSVRSIPKGFMWTAVSLSLVRLVILPVFGVLISERLYTIGWFSNDSKMLRFISIIAWGLPNSTSLVYVTAFYTCLDSEDHLQMDCLAVMLLVQYPMMAITLPTLVSFIIKHLLKI</sequence>
<comment type="subcellular location">
    <subcellularLocation>
        <location evidence="1">Membrane</location>
        <topology evidence="1">Multi-pass membrane protein</topology>
    </subcellularLocation>
</comment>
<feature type="transmembrane region" description="Helical" evidence="6">
    <location>
        <begin position="12"/>
        <end position="33"/>
    </location>
</feature>
<name>A0A1E3QR13_9ASCO</name>
<dbReference type="PANTHER" id="PTHR31274:SF1">
    <property type="entry name" value="AGL149CP"/>
    <property type="match status" value="1"/>
</dbReference>
<evidence type="ECO:0000256" key="6">
    <source>
        <dbReference type="SAM" id="Phobius"/>
    </source>
</evidence>
<evidence type="ECO:0000256" key="5">
    <source>
        <dbReference type="SAM" id="MobiDB-lite"/>
    </source>
</evidence>
<gene>
    <name evidence="7" type="ORF">BABINDRAFT_161802</name>
</gene>
<dbReference type="PANTHER" id="PTHR31274">
    <property type="entry name" value="PROTEIN ECM3"/>
    <property type="match status" value="1"/>
</dbReference>
<dbReference type="GO" id="GO:0016020">
    <property type="term" value="C:membrane"/>
    <property type="evidence" value="ECO:0007669"/>
    <property type="project" value="UniProtKB-SubCell"/>
</dbReference>
<reference evidence="8" key="1">
    <citation type="submission" date="2016-05" db="EMBL/GenBank/DDBJ databases">
        <title>Comparative genomics of biotechnologically important yeasts.</title>
        <authorList>
            <consortium name="DOE Joint Genome Institute"/>
            <person name="Riley R."/>
            <person name="Haridas S."/>
            <person name="Wolfe K.H."/>
            <person name="Lopes M.R."/>
            <person name="Hittinger C.T."/>
            <person name="Goker M."/>
            <person name="Salamov A."/>
            <person name="Wisecaver J."/>
            <person name="Long T.M."/>
            <person name="Aerts A.L."/>
            <person name="Barry K."/>
            <person name="Choi C."/>
            <person name="Clum A."/>
            <person name="Coughlan A.Y."/>
            <person name="Deshpande S."/>
            <person name="Douglass A.P."/>
            <person name="Hanson S.J."/>
            <person name="Klenk H.-P."/>
            <person name="Labutti K."/>
            <person name="Lapidus A."/>
            <person name="Lindquist E."/>
            <person name="Lipzen A."/>
            <person name="Meier-Kolthoff J.P."/>
            <person name="Ohm R.A."/>
            <person name="Otillar R.P."/>
            <person name="Pangilinan J."/>
            <person name="Peng Y."/>
            <person name="Rokas A."/>
            <person name="Rosa C.A."/>
            <person name="Scheuner C."/>
            <person name="Sibirny A.A."/>
            <person name="Slot J.C."/>
            <person name="Stielow J.B."/>
            <person name="Sun H."/>
            <person name="Kurtzman C.P."/>
            <person name="Blackwell M."/>
            <person name="Grigoriev I.V."/>
            <person name="Jeffries T.W."/>
        </authorList>
    </citation>
    <scope>NUCLEOTIDE SEQUENCE [LARGE SCALE GENOMIC DNA]</scope>
    <source>
        <strain evidence="8">NRRL Y-12698</strain>
    </source>
</reference>
<evidence type="ECO:0008006" key="9">
    <source>
        <dbReference type="Google" id="ProtNLM"/>
    </source>
</evidence>
<evidence type="ECO:0000256" key="3">
    <source>
        <dbReference type="ARBA" id="ARBA00022989"/>
    </source>
</evidence>
<dbReference type="GO" id="GO:0055085">
    <property type="term" value="P:transmembrane transport"/>
    <property type="evidence" value="ECO:0007669"/>
    <property type="project" value="InterPro"/>
</dbReference>
<feature type="transmembrane region" description="Helical" evidence="6">
    <location>
        <begin position="337"/>
        <end position="362"/>
    </location>
</feature>
<dbReference type="GeneID" id="30146870"/>
<feature type="transmembrane region" description="Helical" evidence="6">
    <location>
        <begin position="415"/>
        <end position="438"/>
    </location>
</feature>
<feature type="transmembrane region" description="Helical" evidence="6">
    <location>
        <begin position="297"/>
        <end position="317"/>
    </location>
</feature>
<keyword evidence="4 6" id="KW-0472">Membrane</keyword>
<dbReference type="InterPro" id="IPR004776">
    <property type="entry name" value="Mem_transp_PIN-like"/>
</dbReference>
<dbReference type="AlphaFoldDB" id="A0A1E3QR13"/>
<keyword evidence="8" id="KW-1185">Reference proteome</keyword>
<feature type="transmembrane region" description="Helical" evidence="6">
    <location>
        <begin position="70"/>
        <end position="94"/>
    </location>
</feature>
<dbReference type="InterPro" id="IPR040254">
    <property type="entry name" value="Ecm3-like"/>
</dbReference>
<evidence type="ECO:0000256" key="2">
    <source>
        <dbReference type="ARBA" id="ARBA00022692"/>
    </source>
</evidence>
<feature type="transmembrane region" description="Helical" evidence="6">
    <location>
        <begin position="145"/>
        <end position="168"/>
    </location>
</feature>
<protein>
    <recommendedName>
        <fullName evidence="9">Auxin efflux carrier</fullName>
    </recommendedName>
</protein>
<proteinExistence type="predicted"/>
<organism evidence="7 8">
    <name type="scientific">Babjeviella inositovora NRRL Y-12698</name>
    <dbReference type="NCBI Taxonomy" id="984486"/>
    <lineage>
        <taxon>Eukaryota</taxon>
        <taxon>Fungi</taxon>
        <taxon>Dikarya</taxon>
        <taxon>Ascomycota</taxon>
        <taxon>Saccharomycotina</taxon>
        <taxon>Pichiomycetes</taxon>
        <taxon>Serinales incertae sedis</taxon>
        <taxon>Babjeviella</taxon>
    </lineage>
</organism>
<accession>A0A1E3QR13</accession>
<dbReference type="RefSeq" id="XP_018984725.1">
    <property type="nucleotide sequence ID" value="XM_019129017.1"/>
</dbReference>
<dbReference type="STRING" id="984486.A0A1E3QR13"/>
<dbReference type="EMBL" id="KV454432">
    <property type="protein sequence ID" value="ODQ79397.1"/>
    <property type="molecule type" value="Genomic_DNA"/>
</dbReference>
<feature type="transmembrane region" description="Helical" evidence="6">
    <location>
        <begin position="374"/>
        <end position="395"/>
    </location>
</feature>
<feature type="region of interest" description="Disordered" evidence="5">
    <location>
        <begin position="202"/>
        <end position="224"/>
    </location>
</feature>
<dbReference type="Proteomes" id="UP000094336">
    <property type="component" value="Unassembled WGS sequence"/>
</dbReference>